<dbReference type="PROSITE" id="PS50005">
    <property type="entry name" value="TPR"/>
    <property type="match status" value="1"/>
</dbReference>
<reference evidence="3" key="1">
    <citation type="submission" date="2018-05" db="EMBL/GenBank/DDBJ databases">
        <authorList>
            <person name="Lanie J.A."/>
            <person name="Ng W.-L."/>
            <person name="Kazmierczak K.M."/>
            <person name="Andrzejewski T.M."/>
            <person name="Davidsen T.M."/>
            <person name="Wayne K.J."/>
            <person name="Tettelin H."/>
            <person name="Glass J.I."/>
            <person name="Rusch D."/>
            <person name="Podicherti R."/>
            <person name="Tsui H.-C.T."/>
            <person name="Winkler M.E."/>
        </authorList>
    </citation>
    <scope>NUCLEOTIDE SEQUENCE</scope>
</reference>
<dbReference type="AlphaFoldDB" id="A0A382NE17"/>
<organism evidence="3">
    <name type="scientific">marine metagenome</name>
    <dbReference type="NCBI Taxonomy" id="408172"/>
    <lineage>
        <taxon>unclassified sequences</taxon>
        <taxon>metagenomes</taxon>
        <taxon>ecological metagenomes</taxon>
    </lineage>
</organism>
<dbReference type="InterPro" id="IPR002035">
    <property type="entry name" value="VWF_A"/>
</dbReference>
<dbReference type="SMART" id="SM00327">
    <property type="entry name" value="VWA"/>
    <property type="match status" value="1"/>
</dbReference>
<dbReference type="SUPFAM" id="SSF53300">
    <property type="entry name" value="vWA-like"/>
    <property type="match status" value="1"/>
</dbReference>
<dbReference type="Pfam" id="PF13519">
    <property type="entry name" value="VWA_2"/>
    <property type="match status" value="1"/>
</dbReference>
<dbReference type="PROSITE" id="PS50234">
    <property type="entry name" value="VWFA"/>
    <property type="match status" value="1"/>
</dbReference>
<feature type="domain" description="VWFA" evidence="2">
    <location>
        <begin position="1"/>
        <end position="190"/>
    </location>
</feature>
<accession>A0A382NE17</accession>
<dbReference type="Pfam" id="PF00515">
    <property type="entry name" value="TPR_1"/>
    <property type="match status" value="1"/>
</dbReference>
<dbReference type="InterPro" id="IPR036465">
    <property type="entry name" value="vWFA_dom_sf"/>
</dbReference>
<dbReference type="PROSITE" id="PS50293">
    <property type="entry name" value="TPR_REGION"/>
    <property type="match status" value="1"/>
</dbReference>
<evidence type="ECO:0000313" key="3">
    <source>
        <dbReference type="EMBL" id="SVC59419.1"/>
    </source>
</evidence>
<feature type="non-terminal residue" evidence="3">
    <location>
        <position position="1"/>
    </location>
</feature>
<dbReference type="PANTHER" id="PTHR22550:SF14">
    <property type="entry name" value="VWFA DOMAIN-CONTAINING PROTEIN"/>
    <property type="match status" value="1"/>
</dbReference>
<evidence type="ECO:0000259" key="2">
    <source>
        <dbReference type="PROSITE" id="PS50234"/>
    </source>
</evidence>
<dbReference type="Gene3D" id="3.40.50.410">
    <property type="entry name" value="von Willebrand factor, type A domain"/>
    <property type="match status" value="1"/>
</dbReference>
<name>A0A382NE17_9ZZZZ</name>
<feature type="compositionally biased region" description="Polar residues" evidence="1">
    <location>
        <begin position="360"/>
        <end position="369"/>
    </location>
</feature>
<feature type="region of interest" description="Disordered" evidence="1">
    <location>
        <begin position="332"/>
        <end position="369"/>
    </location>
</feature>
<protein>
    <recommendedName>
        <fullName evidence="2">VWFA domain-containing protein</fullName>
    </recommendedName>
</protein>
<dbReference type="SMART" id="SM00028">
    <property type="entry name" value="TPR"/>
    <property type="match status" value="1"/>
</dbReference>
<dbReference type="EMBL" id="UINC01099840">
    <property type="protein sequence ID" value="SVC59419.1"/>
    <property type="molecule type" value="Genomic_DNA"/>
</dbReference>
<proteinExistence type="predicted"/>
<gene>
    <name evidence="3" type="ORF">METZ01_LOCUS312273</name>
</gene>
<feature type="non-terminal residue" evidence="3">
    <location>
        <position position="369"/>
    </location>
</feature>
<evidence type="ECO:0000256" key="1">
    <source>
        <dbReference type="SAM" id="MobiDB-lite"/>
    </source>
</evidence>
<dbReference type="InterPro" id="IPR019734">
    <property type="entry name" value="TPR_rpt"/>
</dbReference>
<dbReference type="PANTHER" id="PTHR22550">
    <property type="entry name" value="SPORE GERMINATION PROTEIN"/>
    <property type="match status" value="1"/>
</dbReference>
<dbReference type="InterPro" id="IPR050768">
    <property type="entry name" value="UPF0353/GerABKA_families"/>
</dbReference>
<dbReference type="Gene3D" id="1.25.40.10">
    <property type="entry name" value="Tetratricopeptide repeat domain"/>
    <property type="match status" value="1"/>
</dbReference>
<dbReference type="SUPFAM" id="SSF48452">
    <property type="entry name" value="TPR-like"/>
    <property type="match status" value="1"/>
</dbReference>
<feature type="compositionally biased region" description="Basic and acidic residues" evidence="1">
    <location>
        <begin position="339"/>
        <end position="352"/>
    </location>
</feature>
<dbReference type="InterPro" id="IPR011990">
    <property type="entry name" value="TPR-like_helical_dom_sf"/>
</dbReference>
<sequence length="369" mass="39281">LDLSRSMDAQDLTPSRLTRARLKILDILQRRKSGQIALVVYSSNAFTVTPLTTDADTVAALVNSLSTEIMPSRGSYPPAAIKKGQQLLEQAGVSLGEVLLITDGGSSPAAEEAADQLRSAGYSLSVLAIGTTEGAPIPRAGGGFVTDRSGNIAVPKLEATGLRRLAAAGGGRFAVMRTDDSDLDTLLSGATMAGSESDESLVTDHWREEGPWLLLLLVPLAAIAFRKGLVITLLIFILPVAEPAHAFSWKDLWLNADQQANQLLVEGSAADAAQLFKDPAWRAVADYRAGHYGGSAAGFGTLEDIDNLYNLGNALAKLGEFESAIDAYEEVLETDPNSEDARYNRDLLEDLLKQQQDSQAGEQGNQENA</sequence>